<dbReference type="EMBL" id="JAPOHA010000001">
    <property type="protein sequence ID" value="MCY1712641.1"/>
    <property type="molecule type" value="Genomic_DNA"/>
</dbReference>
<dbReference type="Proteomes" id="UP001082703">
    <property type="component" value="Unassembled WGS sequence"/>
</dbReference>
<comment type="caution">
    <text evidence="3">The sequence shown here is derived from an EMBL/GenBank/DDBJ whole genome shotgun (WGS) entry which is preliminary data.</text>
</comment>
<gene>
    <name evidence="3" type="ORF">OUY18_00005</name>
</gene>
<dbReference type="RefSeq" id="WP_268056655.1">
    <property type="nucleotide sequence ID" value="NZ_JAPOHA010000001.1"/>
</dbReference>
<dbReference type="PROSITE" id="PS50943">
    <property type="entry name" value="HTH_CROC1"/>
    <property type="match status" value="1"/>
</dbReference>
<dbReference type="CDD" id="cd00093">
    <property type="entry name" value="HTH_XRE"/>
    <property type="match status" value="1"/>
</dbReference>
<reference evidence="3 4" key="1">
    <citation type="submission" date="2022-11" db="EMBL/GenBank/DDBJ databases">
        <authorList>
            <person name="Caiyu Z."/>
        </authorList>
    </citation>
    <scope>NUCLEOTIDE SEQUENCE [LARGE SCALE GENOMIC DNA]</scope>
    <source>
        <strain evidence="3 4">YR-4</strain>
    </source>
</reference>
<organism evidence="3 4">
    <name type="scientific">Caproiciproducens galactitolivorans</name>
    <dbReference type="NCBI Taxonomy" id="642589"/>
    <lineage>
        <taxon>Bacteria</taxon>
        <taxon>Bacillati</taxon>
        <taxon>Bacillota</taxon>
        <taxon>Clostridia</taxon>
        <taxon>Eubacteriales</taxon>
        <taxon>Acutalibacteraceae</taxon>
        <taxon>Caproiciproducens</taxon>
    </lineage>
</organism>
<evidence type="ECO:0000256" key="1">
    <source>
        <dbReference type="ARBA" id="ARBA00023125"/>
    </source>
</evidence>
<dbReference type="Gene3D" id="1.10.260.40">
    <property type="entry name" value="lambda repressor-like DNA-binding domains"/>
    <property type="match status" value="1"/>
</dbReference>
<sequence>MNNSFPRIITLLRKERGLSQKKAAEELDVSQALLSHYEKGIRECGLDFVVKAANFYDVSCDYLLGRSPHRSGATIKVEDIPEPDSVGKENVLKGSLLPVLNKKLIANSLNIIFGILQKAGNKSLTSEVSAYLNLSIYKSFRLLYSANSKNPQGMFSVPQKLSDGRSSAAQDIALSNAGCVADGESVENLKGLEKDKLPELSPEKISEEYPLFASSLFNLIQNAETRMGAKKDSK</sequence>
<evidence type="ECO:0000313" key="4">
    <source>
        <dbReference type="Proteomes" id="UP001082703"/>
    </source>
</evidence>
<dbReference type="SMART" id="SM00530">
    <property type="entry name" value="HTH_XRE"/>
    <property type="match status" value="1"/>
</dbReference>
<dbReference type="InterPro" id="IPR010982">
    <property type="entry name" value="Lambda_DNA-bd_dom_sf"/>
</dbReference>
<dbReference type="PANTHER" id="PTHR46558:SF11">
    <property type="entry name" value="HTH-TYPE TRANSCRIPTIONAL REGULATOR XRE"/>
    <property type="match status" value="1"/>
</dbReference>
<dbReference type="Pfam" id="PF01381">
    <property type="entry name" value="HTH_3"/>
    <property type="match status" value="1"/>
</dbReference>
<dbReference type="InterPro" id="IPR001387">
    <property type="entry name" value="Cro/C1-type_HTH"/>
</dbReference>
<feature type="domain" description="HTH cro/C1-type" evidence="2">
    <location>
        <begin position="9"/>
        <end position="63"/>
    </location>
</feature>
<name>A0ABT4BP26_9FIRM</name>
<accession>A0ABT4BP26</accession>
<evidence type="ECO:0000313" key="3">
    <source>
        <dbReference type="EMBL" id="MCY1712641.1"/>
    </source>
</evidence>
<protein>
    <submittedName>
        <fullName evidence="3">Helix-turn-helix transcriptional regulator</fullName>
    </submittedName>
</protein>
<proteinExistence type="predicted"/>
<keyword evidence="1" id="KW-0238">DNA-binding</keyword>
<dbReference type="PANTHER" id="PTHR46558">
    <property type="entry name" value="TRACRIPTIONAL REGULATORY PROTEIN-RELATED-RELATED"/>
    <property type="match status" value="1"/>
</dbReference>
<keyword evidence="4" id="KW-1185">Reference proteome</keyword>
<evidence type="ECO:0000259" key="2">
    <source>
        <dbReference type="PROSITE" id="PS50943"/>
    </source>
</evidence>
<dbReference type="SUPFAM" id="SSF47413">
    <property type="entry name" value="lambda repressor-like DNA-binding domains"/>
    <property type="match status" value="1"/>
</dbReference>